<proteinExistence type="predicted"/>
<dbReference type="PANTHER" id="PTHR31225">
    <property type="entry name" value="OS04G0344100 PROTEIN-RELATED"/>
    <property type="match status" value="1"/>
</dbReference>
<evidence type="ECO:0000256" key="3">
    <source>
        <dbReference type="ARBA" id="ARBA00023239"/>
    </source>
</evidence>
<evidence type="ECO:0000256" key="1">
    <source>
        <dbReference type="ARBA" id="ARBA00001946"/>
    </source>
</evidence>
<dbReference type="EMBL" id="JAKOGI010000355">
    <property type="protein sequence ID" value="KAJ8436257.1"/>
    <property type="molecule type" value="Genomic_DNA"/>
</dbReference>
<evidence type="ECO:0000256" key="2">
    <source>
        <dbReference type="ARBA" id="ARBA00022723"/>
    </source>
</evidence>
<gene>
    <name evidence="5" type="ORF">Cgig2_023432</name>
</gene>
<dbReference type="SUPFAM" id="SSF48576">
    <property type="entry name" value="Terpenoid synthases"/>
    <property type="match status" value="1"/>
</dbReference>
<sequence>MRKALPRMYAREFMSFYQEDEFHDGVLLKFAKLDFNILQRQHQQELSIISRWWEKVDVVVNFPFSRDRISECYFWMVGIYHEPQYTLGRKFVTKIIALATILDDLFDNVPGIHAELELFTHAIQRWDINAMDELPMYMKIWFQALLEVYREMAEELAAIGRSSTVSYAKNAMKNTVKTYHEESKWLPDYQNKRLAPTMEEYTKIAFDSTTYPMLTMATFVGMGEIATEQAFDWLIGKPQMLRAACLICRFMDDIVSHQESGVSEEEACRELNKQIEDAWKDLNAAFFDPQSPPMPLLLRVLNYGRVMELLYKVEDGYSYSINTKRYLVLLLVDPVEII</sequence>
<dbReference type="InterPro" id="IPR034741">
    <property type="entry name" value="Terpene_cyclase-like_1_C"/>
</dbReference>
<dbReference type="AlphaFoldDB" id="A0A9Q1QBQ7"/>
<protein>
    <recommendedName>
        <fullName evidence="4">Terpene synthase metal-binding domain-containing protein</fullName>
    </recommendedName>
</protein>
<dbReference type="GO" id="GO:0010333">
    <property type="term" value="F:terpene synthase activity"/>
    <property type="evidence" value="ECO:0007669"/>
    <property type="project" value="InterPro"/>
</dbReference>
<keyword evidence="6" id="KW-1185">Reference proteome</keyword>
<keyword evidence="2" id="KW-0479">Metal-binding</keyword>
<dbReference type="Proteomes" id="UP001153076">
    <property type="component" value="Unassembled WGS sequence"/>
</dbReference>
<comment type="caution">
    <text evidence="5">The sequence shown here is derived from an EMBL/GenBank/DDBJ whole genome shotgun (WGS) entry which is preliminary data.</text>
</comment>
<feature type="domain" description="Terpene synthase metal-binding" evidence="4">
    <location>
        <begin position="56"/>
        <end position="281"/>
    </location>
</feature>
<dbReference type="GO" id="GO:0016114">
    <property type="term" value="P:terpenoid biosynthetic process"/>
    <property type="evidence" value="ECO:0007669"/>
    <property type="project" value="InterPro"/>
</dbReference>
<dbReference type="SFLD" id="SFLDG01019">
    <property type="entry name" value="Terpene_Cyclase_Like_1_C_Termi"/>
    <property type="match status" value="1"/>
</dbReference>
<reference evidence="5" key="1">
    <citation type="submission" date="2022-04" db="EMBL/GenBank/DDBJ databases">
        <title>Carnegiea gigantea Genome sequencing and assembly v2.</title>
        <authorList>
            <person name="Copetti D."/>
            <person name="Sanderson M.J."/>
            <person name="Burquez A."/>
            <person name="Wojciechowski M.F."/>
        </authorList>
    </citation>
    <scope>NUCLEOTIDE SEQUENCE</scope>
    <source>
        <strain evidence="5">SGP5-SGP5p</strain>
        <tissue evidence="5">Aerial part</tissue>
    </source>
</reference>
<dbReference type="Pfam" id="PF03936">
    <property type="entry name" value="Terpene_synth_C"/>
    <property type="match status" value="1"/>
</dbReference>
<dbReference type="OrthoDB" id="1877784at2759"/>
<accession>A0A9Q1QBQ7</accession>
<keyword evidence="3" id="KW-0456">Lyase</keyword>
<evidence type="ECO:0000259" key="4">
    <source>
        <dbReference type="Pfam" id="PF03936"/>
    </source>
</evidence>
<organism evidence="5 6">
    <name type="scientific">Carnegiea gigantea</name>
    <dbReference type="NCBI Taxonomy" id="171969"/>
    <lineage>
        <taxon>Eukaryota</taxon>
        <taxon>Viridiplantae</taxon>
        <taxon>Streptophyta</taxon>
        <taxon>Embryophyta</taxon>
        <taxon>Tracheophyta</taxon>
        <taxon>Spermatophyta</taxon>
        <taxon>Magnoliopsida</taxon>
        <taxon>eudicotyledons</taxon>
        <taxon>Gunneridae</taxon>
        <taxon>Pentapetalae</taxon>
        <taxon>Caryophyllales</taxon>
        <taxon>Cactineae</taxon>
        <taxon>Cactaceae</taxon>
        <taxon>Cactoideae</taxon>
        <taxon>Echinocereeae</taxon>
        <taxon>Carnegiea</taxon>
    </lineage>
</organism>
<dbReference type="SFLD" id="SFLDS00005">
    <property type="entry name" value="Isoprenoid_Synthase_Type_I"/>
    <property type="match status" value="1"/>
</dbReference>
<name>A0A9Q1QBQ7_9CARY</name>
<evidence type="ECO:0000313" key="5">
    <source>
        <dbReference type="EMBL" id="KAJ8436257.1"/>
    </source>
</evidence>
<dbReference type="GO" id="GO:0000287">
    <property type="term" value="F:magnesium ion binding"/>
    <property type="evidence" value="ECO:0007669"/>
    <property type="project" value="InterPro"/>
</dbReference>
<dbReference type="InterPro" id="IPR005630">
    <property type="entry name" value="Terpene_synthase_metal-bd"/>
</dbReference>
<dbReference type="PANTHER" id="PTHR31225:SF221">
    <property type="entry name" value="(-)-GERMACRENE D SYNTHASE"/>
    <property type="match status" value="1"/>
</dbReference>
<dbReference type="InterPro" id="IPR008949">
    <property type="entry name" value="Isoprenoid_synthase_dom_sf"/>
</dbReference>
<comment type="cofactor">
    <cofactor evidence="1">
        <name>Mg(2+)</name>
        <dbReference type="ChEBI" id="CHEBI:18420"/>
    </cofactor>
</comment>
<dbReference type="FunFam" id="1.10.600.10:FF:000007">
    <property type="entry name" value="Isoprene synthase, chloroplastic"/>
    <property type="match status" value="1"/>
</dbReference>
<dbReference type="InterPro" id="IPR050148">
    <property type="entry name" value="Terpene_synthase-like"/>
</dbReference>
<evidence type="ECO:0000313" key="6">
    <source>
        <dbReference type="Proteomes" id="UP001153076"/>
    </source>
</evidence>
<dbReference type="Gene3D" id="1.10.600.10">
    <property type="entry name" value="Farnesyl Diphosphate Synthase"/>
    <property type="match status" value="1"/>
</dbReference>